<dbReference type="PANTHER" id="PTHR43648">
    <property type="entry name" value="ELECTRON TRANSFER FLAVOPROTEIN BETA SUBUNIT LYSINE METHYLTRANSFERASE"/>
    <property type="match status" value="1"/>
</dbReference>
<evidence type="ECO:0000256" key="1">
    <source>
        <dbReference type="ARBA" id="ARBA00022603"/>
    </source>
</evidence>
<dbReference type="GO" id="GO:0005840">
    <property type="term" value="C:ribosome"/>
    <property type="evidence" value="ECO:0007669"/>
    <property type="project" value="UniProtKB-KW"/>
</dbReference>
<dbReference type="AlphaFoldDB" id="A0A645FM20"/>
<accession>A0A645FM20</accession>
<reference evidence="4" key="1">
    <citation type="submission" date="2019-08" db="EMBL/GenBank/DDBJ databases">
        <authorList>
            <person name="Kucharzyk K."/>
            <person name="Murdoch R.W."/>
            <person name="Higgins S."/>
            <person name="Loffler F."/>
        </authorList>
    </citation>
    <scope>NUCLEOTIDE SEQUENCE</scope>
</reference>
<dbReference type="EC" id="2.1.1.-" evidence="4"/>
<protein>
    <submittedName>
        <fullName evidence="4">Ribosomal protein L11 methyltransferase</fullName>
        <ecNumber evidence="4">2.1.1.-</ecNumber>
    </submittedName>
</protein>
<gene>
    <name evidence="4" type="primary">prmA_48</name>
    <name evidence="4" type="ORF">SDC9_162033</name>
</gene>
<dbReference type="GO" id="GO:0008276">
    <property type="term" value="F:protein methyltransferase activity"/>
    <property type="evidence" value="ECO:0007669"/>
    <property type="project" value="TreeGrafter"/>
</dbReference>
<dbReference type="CDD" id="cd02440">
    <property type="entry name" value="AdoMet_MTases"/>
    <property type="match status" value="1"/>
</dbReference>
<name>A0A645FM20_9ZZZZ</name>
<keyword evidence="4" id="KW-0689">Ribosomal protein</keyword>
<evidence type="ECO:0000313" key="4">
    <source>
        <dbReference type="EMBL" id="MPN14706.1"/>
    </source>
</evidence>
<evidence type="ECO:0000256" key="2">
    <source>
        <dbReference type="ARBA" id="ARBA00022679"/>
    </source>
</evidence>
<dbReference type="InterPro" id="IPR029063">
    <property type="entry name" value="SAM-dependent_MTases_sf"/>
</dbReference>
<feature type="transmembrane region" description="Helical" evidence="3">
    <location>
        <begin position="58"/>
        <end position="76"/>
    </location>
</feature>
<dbReference type="EMBL" id="VSSQ01061354">
    <property type="protein sequence ID" value="MPN14706.1"/>
    <property type="molecule type" value="Genomic_DNA"/>
</dbReference>
<evidence type="ECO:0000256" key="3">
    <source>
        <dbReference type="SAM" id="Phobius"/>
    </source>
</evidence>
<keyword evidence="4" id="KW-0687">Ribonucleoprotein</keyword>
<keyword evidence="1 4" id="KW-0489">Methyltransferase</keyword>
<keyword evidence="2 4" id="KW-0808">Transferase</keyword>
<dbReference type="Gene3D" id="3.40.50.150">
    <property type="entry name" value="Vaccinia Virus protein VP39"/>
    <property type="match status" value="1"/>
</dbReference>
<dbReference type="InterPro" id="IPR050078">
    <property type="entry name" value="Ribosomal_L11_MeTrfase_PrmA"/>
</dbReference>
<dbReference type="Pfam" id="PF06325">
    <property type="entry name" value="PrmA"/>
    <property type="match status" value="1"/>
</dbReference>
<organism evidence="4">
    <name type="scientific">bioreactor metagenome</name>
    <dbReference type="NCBI Taxonomy" id="1076179"/>
    <lineage>
        <taxon>unclassified sequences</taxon>
        <taxon>metagenomes</taxon>
        <taxon>ecological metagenomes</taxon>
    </lineage>
</organism>
<dbReference type="GO" id="GO:0032259">
    <property type="term" value="P:methylation"/>
    <property type="evidence" value="ECO:0007669"/>
    <property type="project" value="UniProtKB-KW"/>
</dbReference>
<dbReference type="SUPFAM" id="SSF53335">
    <property type="entry name" value="S-adenosyl-L-methionine-dependent methyltransferases"/>
    <property type="match status" value="1"/>
</dbReference>
<sequence>MVSDNAQIDAVDIDPVAVKICKENFIQNHIKSDRYRIFCGDATEDDASAIKLSEKYDLIFANIVAGVIIELGSFFANKLNKKGKLIASGIITERMNEVVEAMKAYGFEKEDGLSLEGWECIVFSL</sequence>
<dbReference type="PANTHER" id="PTHR43648:SF1">
    <property type="entry name" value="ELECTRON TRANSFER FLAVOPROTEIN BETA SUBUNIT LYSINE METHYLTRANSFERASE"/>
    <property type="match status" value="1"/>
</dbReference>
<keyword evidence="3" id="KW-1133">Transmembrane helix</keyword>
<keyword evidence="3" id="KW-0812">Transmembrane</keyword>
<comment type="caution">
    <text evidence="4">The sequence shown here is derived from an EMBL/GenBank/DDBJ whole genome shotgun (WGS) entry which is preliminary data.</text>
</comment>
<proteinExistence type="predicted"/>
<keyword evidence="3" id="KW-0472">Membrane</keyword>